<dbReference type="RefSeq" id="WP_103202865.1">
    <property type="nucleotide sequence ID" value="NZ_CVTD020000016.1"/>
</dbReference>
<protein>
    <recommendedName>
        <fullName evidence="4">DUF3784 domain-containing protein</fullName>
    </recommendedName>
</protein>
<keyword evidence="1" id="KW-0472">Membrane</keyword>
<evidence type="ECO:0008006" key="4">
    <source>
        <dbReference type="Google" id="ProtNLM"/>
    </source>
</evidence>
<evidence type="ECO:0000256" key="1">
    <source>
        <dbReference type="SAM" id="Phobius"/>
    </source>
</evidence>
<accession>A0A0H5SI49</accession>
<dbReference type="AlphaFoldDB" id="A0A0H5SI49"/>
<dbReference type="EMBL" id="CVTD020000016">
    <property type="protein sequence ID" value="CRZ34760.1"/>
    <property type="molecule type" value="Genomic_DNA"/>
</dbReference>
<dbReference type="Proteomes" id="UP000236497">
    <property type="component" value="Unassembled WGS sequence"/>
</dbReference>
<name>A0A0H5SI49_HERHM</name>
<evidence type="ECO:0000313" key="3">
    <source>
        <dbReference type="Proteomes" id="UP000236497"/>
    </source>
</evidence>
<feature type="transmembrane region" description="Helical" evidence="1">
    <location>
        <begin position="61"/>
        <end position="82"/>
    </location>
</feature>
<evidence type="ECO:0000313" key="2">
    <source>
        <dbReference type="EMBL" id="CRZ34760.1"/>
    </source>
</evidence>
<keyword evidence="3" id="KW-1185">Reference proteome</keyword>
<keyword evidence="1" id="KW-1133">Transmembrane helix</keyword>
<proteinExistence type="predicted"/>
<feature type="transmembrane region" description="Helical" evidence="1">
    <location>
        <begin position="6"/>
        <end position="26"/>
    </location>
</feature>
<feature type="transmembrane region" description="Helical" evidence="1">
    <location>
        <begin position="88"/>
        <end position="109"/>
    </location>
</feature>
<organism evidence="2 3">
    <name type="scientific">Herbinix hemicellulosilytica</name>
    <dbReference type="NCBI Taxonomy" id="1564487"/>
    <lineage>
        <taxon>Bacteria</taxon>
        <taxon>Bacillati</taxon>
        <taxon>Bacillota</taxon>
        <taxon>Clostridia</taxon>
        <taxon>Lachnospirales</taxon>
        <taxon>Lachnospiraceae</taxon>
        <taxon>Herbinix</taxon>
    </lineage>
</organism>
<reference evidence="2 3" key="1">
    <citation type="submission" date="2015-06" db="EMBL/GenBank/DDBJ databases">
        <authorList>
            <person name="Wibberg Daniel"/>
        </authorList>
    </citation>
    <scope>NUCLEOTIDE SEQUENCE [LARGE SCALE GENOMIC DNA]</scope>
    <source>
        <strain evidence="2 3">T3/55T</strain>
    </source>
</reference>
<sequence length="124" mass="14252">MAMYEFFIVPEIFFVTGITLFSVLTVKSFKDMRGDIGLIYMNKDDLEKLSLESRRVLRMDILKVTLLITAITIIIGLVSCLYFETKRINLIICLILQILVSVIGTVPFFKKVKKLKSQILKSEI</sequence>
<gene>
    <name evidence="2" type="ORF">HHT355_1559</name>
</gene>
<keyword evidence="1" id="KW-0812">Transmembrane</keyword>